<evidence type="ECO:0000313" key="3">
    <source>
        <dbReference type="Proteomes" id="UP000678393"/>
    </source>
</evidence>
<sequence length="264" mass="29380">MGNCCDCLNPKQDIVAPTAKTPLLSAATQPSSQAPVISPGLPARSARQHKPGQEKNELTSSLDALTTVSLSTISTVPSLDKTFQDHAKLYNDLYSTFIDLRKCLHDFKAKFEADTEGIPTIAECLRLLATRCGDTRLSGSMTKNCIQITYDKRNVSEKCLGPPEEVLETLELYNRANNFIKNILARAPQVQTSIRLILDEELKLKREVTKADPDGKLGPNPLRRTTENFSKLHKLPVYIDTIQKYTGRTFKEIANGSRILFENT</sequence>
<feature type="compositionally biased region" description="Polar residues" evidence="1">
    <location>
        <begin position="26"/>
        <end position="35"/>
    </location>
</feature>
<dbReference type="Proteomes" id="UP000678393">
    <property type="component" value="Unassembled WGS sequence"/>
</dbReference>
<dbReference type="AlphaFoldDB" id="A0A8S3YQU8"/>
<name>A0A8S3YQU8_9EUPU</name>
<reference evidence="2" key="1">
    <citation type="submission" date="2021-04" db="EMBL/GenBank/DDBJ databases">
        <authorList>
            <consortium name="Molecular Ecology Group"/>
        </authorList>
    </citation>
    <scope>NUCLEOTIDE SEQUENCE</scope>
</reference>
<accession>A0A8S3YQU8</accession>
<evidence type="ECO:0000256" key="1">
    <source>
        <dbReference type="SAM" id="MobiDB-lite"/>
    </source>
</evidence>
<dbReference type="EMBL" id="CAJHNH020000456">
    <property type="protein sequence ID" value="CAG5117795.1"/>
    <property type="molecule type" value="Genomic_DNA"/>
</dbReference>
<protein>
    <submittedName>
        <fullName evidence="2">Uncharacterized protein</fullName>
    </submittedName>
</protein>
<proteinExistence type="predicted"/>
<comment type="caution">
    <text evidence="2">The sequence shown here is derived from an EMBL/GenBank/DDBJ whole genome shotgun (WGS) entry which is preliminary data.</text>
</comment>
<feature type="region of interest" description="Disordered" evidence="1">
    <location>
        <begin position="26"/>
        <end position="59"/>
    </location>
</feature>
<organism evidence="2 3">
    <name type="scientific">Candidula unifasciata</name>
    <dbReference type="NCBI Taxonomy" id="100452"/>
    <lineage>
        <taxon>Eukaryota</taxon>
        <taxon>Metazoa</taxon>
        <taxon>Spiralia</taxon>
        <taxon>Lophotrochozoa</taxon>
        <taxon>Mollusca</taxon>
        <taxon>Gastropoda</taxon>
        <taxon>Heterobranchia</taxon>
        <taxon>Euthyneura</taxon>
        <taxon>Panpulmonata</taxon>
        <taxon>Eupulmonata</taxon>
        <taxon>Stylommatophora</taxon>
        <taxon>Helicina</taxon>
        <taxon>Helicoidea</taxon>
        <taxon>Geomitridae</taxon>
        <taxon>Candidula</taxon>
    </lineage>
</organism>
<gene>
    <name evidence="2" type="ORF">CUNI_LOCUS3353</name>
</gene>
<evidence type="ECO:0000313" key="2">
    <source>
        <dbReference type="EMBL" id="CAG5117795.1"/>
    </source>
</evidence>
<dbReference type="OrthoDB" id="6118686at2759"/>
<keyword evidence="3" id="KW-1185">Reference proteome</keyword>